<evidence type="ECO:0000256" key="3">
    <source>
        <dbReference type="ARBA" id="ARBA00022723"/>
    </source>
</evidence>
<keyword evidence="4 7" id="KW-0255">Endonuclease</keyword>
<evidence type="ECO:0000256" key="2">
    <source>
        <dbReference type="ARBA" id="ARBA00022722"/>
    </source>
</evidence>
<dbReference type="PANTHER" id="PTHR46986">
    <property type="entry name" value="ENDORIBONUCLEASE YBEY, CHLOROPLASTIC"/>
    <property type="match status" value="1"/>
</dbReference>
<sequence>MEISLDVSGEEQVELAMGKPCPLEELRDLAHKIINKELNELVNGENDIKSIEVSLTFVGPDEIRELNREYRDTDEPTDVLSFPLWEGENGRFVVPSSDWGEIALGDIVICPNVVAEFAEKFGKRPEDELMLIYVHGLLHLLGYDHATPEEEAVMWRKQAEYLSKGEGDI</sequence>
<evidence type="ECO:0000313" key="8">
    <source>
        <dbReference type="EMBL" id="SIN63550.1"/>
    </source>
</evidence>
<dbReference type="PROSITE" id="PS01306">
    <property type="entry name" value="UPF0054"/>
    <property type="match status" value="1"/>
</dbReference>
<keyword evidence="6 7" id="KW-0862">Zinc</keyword>
<keyword evidence="9" id="KW-1185">Reference proteome</keyword>
<reference evidence="8 9" key="1">
    <citation type="submission" date="2016-11" db="EMBL/GenBank/DDBJ databases">
        <authorList>
            <person name="Varghese N."/>
            <person name="Submissions S."/>
        </authorList>
    </citation>
    <scope>NUCLEOTIDE SEQUENCE [LARGE SCALE GENOMIC DNA]</scope>
    <source>
        <strain evidence="8 9">DSM 20664</strain>
    </source>
</reference>
<dbReference type="SUPFAM" id="SSF55486">
    <property type="entry name" value="Metalloproteases ('zincins'), catalytic domain"/>
    <property type="match status" value="1"/>
</dbReference>
<feature type="binding site" evidence="7">
    <location>
        <position position="135"/>
    </location>
    <ligand>
        <name>Zn(2+)</name>
        <dbReference type="ChEBI" id="CHEBI:29105"/>
        <note>catalytic</note>
    </ligand>
</feature>
<proteinExistence type="inferred from homology"/>
<evidence type="ECO:0000256" key="7">
    <source>
        <dbReference type="HAMAP-Rule" id="MF_00009"/>
    </source>
</evidence>
<keyword evidence="5 7" id="KW-0378">Hydrolase</keyword>
<evidence type="ECO:0000256" key="5">
    <source>
        <dbReference type="ARBA" id="ARBA00022801"/>
    </source>
</evidence>
<evidence type="ECO:0000313" key="9">
    <source>
        <dbReference type="Proteomes" id="UP000185093"/>
    </source>
</evidence>
<dbReference type="Proteomes" id="UP000185093">
    <property type="component" value="Unassembled WGS sequence"/>
</dbReference>
<protein>
    <recommendedName>
        <fullName evidence="7">Endoribonuclease YbeY</fullName>
        <ecNumber evidence="7">3.1.-.-</ecNumber>
    </recommendedName>
</protein>
<feature type="binding site" evidence="7">
    <location>
        <position position="139"/>
    </location>
    <ligand>
        <name>Zn(2+)</name>
        <dbReference type="ChEBI" id="CHEBI:29105"/>
        <note>catalytic</note>
    </ligand>
</feature>
<dbReference type="EC" id="3.1.-.-" evidence="7"/>
<comment type="caution">
    <text evidence="8">The sequence shown here is derived from an EMBL/GenBank/DDBJ whole genome shotgun (WGS) entry which is preliminary data.</text>
</comment>
<organism evidence="8 9">
    <name type="scientific">Acetomicrobium flavidum</name>
    <dbReference type="NCBI Taxonomy" id="49896"/>
    <lineage>
        <taxon>Bacteria</taxon>
        <taxon>Thermotogati</taxon>
        <taxon>Synergistota</taxon>
        <taxon>Synergistia</taxon>
        <taxon>Synergistales</taxon>
        <taxon>Acetomicrobiaceae</taxon>
        <taxon>Acetomicrobium</taxon>
    </lineage>
</organism>
<evidence type="ECO:0000256" key="4">
    <source>
        <dbReference type="ARBA" id="ARBA00022759"/>
    </source>
</evidence>
<keyword evidence="7" id="KW-0963">Cytoplasm</keyword>
<dbReference type="InterPro" id="IPR020549">
    <property type="entry name" value="YbeY_CS"/>
</dbReference>
<comment type="cofactor">
    <cofactor evidence="7">
        <name>Zn(2+)</name>
        <dbReference type="ChEBI" id="CHEBI:29105"/>
    </cofactor>
    <text evidence="7">Binds 1 zinc ion.</text>
</comment>
<gene>
    <name evidence="7" type="primary">ybeY</name>
    <name evidence="8" type="ORF">SAMN05444368_0421</name>
</gene>
<keyword evidence="2 7" id="KW-0540">Nuclease</keyword>
<comment type="function">
    <text evidence="7">Single strand-specific metallo-endoribonuclease involved in late-stage 70S ribosome quality control and in maturation of the 3' terminus of the 16S rRNA.</text>
</comment>
<keyword evidence="7" id="KW-0690">Ribosome biogenesis</keyword>
<keyword evidence="7" id="KW-0698">rRNA processing</keyword>
<dbReference type="RefSeq" id="WP_014806567.1">
    <property type="nucleotide sequence ID" value="NZ_DAONBL010000002.1"/>
</dbReference>
<comment type="similarity">
    <text evidence="1 7">Belongs to the endoribonuclease YbeY family.</text>
</comment>
<evidence type="ECO:0000256" key="6">
    <source>
        <dbReference type="ARBA" id="ARBA00022833"/>
    </source>
</evidence>
<evidence type="ECO:0000256" key="1">
    <source>
        <dbReference type="ARBA" id="ARBA00010875"/>
    </source>
</evidence>
<dbReference type="InterPro" id="IPR023091">
    <property type="entry name" value="MetalPrtase_cat_dom_sf_prd"/>
</dbReference>
<dbReference type="InterPro" id="IPR002036">
    <property type="entry name" value="YbeY"/>
</dbReference>
<dbReference type="EMBL" id="FSQZ01000001">
    <property type="protein sequence ID" value="SIN63550.1"/>
    <property type="molecule type" value="Genomic_DNA"/>
</dbReference>
<feature type="binding site" evidence="7">
    <location>
        <position position="145"/>
    </location>
    <ligand>
        <name>Zn(2+)</name>
        <dbReference type="ChEBI" id="CHEBI:29105"/>
        <note>catalytic</note>
    </ligand>
</feature>
<comment type="subcellular location">
    <subcellularLocation>
        <location evidence="7">Cytoplasm</location>
    </subcellularLocation>
</comment>
<dbReference type="Pfam" id="PF02130">
    <property type="entry name" value="YbeY"/>
    <property type="match status" value="1"/>
</dbReference>
<dbReference type="Gene3D" id="3.40.390.30">
    <property type="entry name" value="Metalloproteases ('zincins'), catalytic domain"/>
    <property type="match status" value="1"/>
</dbReference>
<dbReference type="HAMAP" id="MF_00009">
    <property type="entry name" value="Endoribonucl_YbeY"/>
    <property type="match status" value="1"/>
</dbReference>
<name>A0ABY1JBF0_9BACT</name>
<accession>A0ABY1JBF0</accession>
<dbReference type="PANTHER" id="PTHR46986:SF1">
    <property type="entry name" value="ENDORIBONUCLEASE YBEY, CHLOROPLASTIC"/>
    <property type="match status" value="1"/>
</dbReference>
<dbReference type="NCBIfam" id="TIGR00043">
    <property type="entry name" value="rRNA maturation RNase YbeY"/>
    <property type="match status" value="1"/>
</dbReference>
<keyword evidence="3 7" id="KW-0479">Metal-binding</keyword>